<dbReference type="AlphaFoldDB" id="A0A5W2LQ99"/>
<proteinExistence type="predicted"/>
<evidence type="ECO:0000313" key="1">
    <source>
        <dbReference type="EMBL" id="EBW4468222.1"/>
    </source>
</evidence>
<evidence type="ECO:0008006" key="2">
    <source>
        <dbReference type="Google" id="ProtNLM"/>
    </source>
</evidence>
<accession>A0A5W2LQ99</accession>
<name>A0A5W2LQ99_SALET</name>
<dbReference type="PROSITE" id="PS51257">
    <property type="entry name" value="PROKAR_LIPOPROTEIN"/>
    <property type="match status" value="1"/>
</dbReference>
<organism evidence="1">
    <name type="scientific">Salmonella enterica subsp. enterica serovar Lattenkamp</name>
    <dbReference type="NCBI Taxonomy" id="2564671"/>
    <lineage>
        <taxon>Bacteria</taxon>
        <taxon>Pseudomonadati</taxon>
        <taxon>Pseudomonadota</taxon>
        <taxon>Gammaproteobacteria</taxon>
        <taxon>Enterobacterales</taxon>
        <taxon>Enterobacteriaceae</taxon>
        <taxon>Salmonella</taxon>
    </lineage>
</organism>
<comment type="caution">
    <text evidence="1">The sequence shown here is derived from an EMBL/GenBank/DDBJ whole genome shotgun (WGS) entry which is preliminary data.</text>
</comment>
<reference evidence="1" key="1">
    <citation type="submission" date="2018-06" db="EMBL/GenBank/DDBJ databases">
        <authorList>
            <person name="Ashton P.M."/>
            <person name="Dallman T."/>
            <person name="Nair S."/>
            <person name="De Pinna E."/>
            <person name="Peters T."/>
            <person name="Grant K."/>
        </authorList>
    </citation>
    <scope>NUCLEOTIDE SEQUENCE [LARGE SCALE GENOMIC DNA]</scope>
    <source>
        <strain evidence="1">149361</strain>
    </source>
</reference>
<dbReference type="EMBL" id="AAHIJD010000009">
    <property type="protein sequence ID" value="EBW4468222.1"/>
    <property type="molecule type" value="Genomic_DNA"/>
</dbReference>
<gene>
    <name evidence="1" type="ORF">DPK62_06440</name>
</gene>
<sequence length="181" mass="21234">MIIEKKAKCFLIMLILLITGCDEFLGYQEPPFVVYGDESILKDTIINVSIIVNDRNHPGDLLYRTQSLLYKGDIYPINFRRDDDIVHYVIFYSYKNKINTLSFDAVIPRLKIKKIDAQVIAVRKYEGGVYIEYYGSGEEDRGLPLFVGQVVIPQNEYLEKKEMYRYGEQFSLNYFHGLFRE</sequence>
<protein>
    <recommendedName>
        <fullName evidence="2">Lipoprotein</fullName>
    </recommendedName>
</protein>
<dbReference type="Proteomes" id="UP000839639">
    <property type="component" value="Unassembled WGS sequence"/>
</dbReference>